<dbReference type="Proteomes" id="UP000828048">
    <property type="component" value="Chromosome 3"/>
</dbReference>
<gene>
    <name evidence="1" type="ORF">Vadar_030529</name>
</gene>
<protein>
    <submittedName>
        <fullName evidence="1">Uncharacterized protein</fullName>
    </submittedName>
</protein>
<reference evidence="1 2" key="1">
    <citation type="journal article" date="2021" name="Hortic Res">
        <title>High-quality reference genome and annotation aids understanding of berry development for evergreen blueberry (Vaccinium darrowii).</title>
        <authorList>
            <person name="Yu J."/>
            <person name="Hulse-Kemp A.M."/>
            <person name="Babiker E."/>
            <person name="Staton M."/>
        </authorList>
    </citation>
    <scope>NUCLEOTIDE SEQUENCE [LARGE SCALE GENOMIC DNA]</scope>
    <source>
        <strain evidence="2">cv. NJ 8807/NJ 8810</strain>
        <tissue evidence="1">Young leaf</tissue>
    </source>
</reference>
<comment type="caution">
    <text evidence="1">The sequence shown here is derived from an EMBL/GenBank/DDBJ whole genome shotgun (WGS) entry which is preliminary data.</text>
</comment>
<dbReference type="EMBL" id="CM037153">
    <property type="protein sequence ID" value="KAH7859023.1"/>
    <property type="molecule type" value="Genomic_DNA"/>
</dbReference>
<name>A0ACB7YZT4_9ERIC</name>
<evidence type="ECO:0000313" key="2">
    <source>
        <dbReference type="Proteomes" id="UP000828048"/>
    </source>
</evidence>
<accession>A0ACB7YZT4</accession>
<evidence type="ECO:0000313" key="1">
    <source>
        <dbReference type="EMBL" id="KAH7859023.1"/>
    </source>
</evidence>
<keyword evidence="2" id="KW-1185">Reference proteome</keyword>
<organism evidence="1 2">
    <name type="scientific">Vaccinium darrowii</name>
    <dbReference type="NCBI Taxonomy" id="229202"/>
    <lineage>
        <taxon>Eukaryota</taxon>
        <taxon>Viridiplantae</taxon>
        <taxon>Streptophyta</taxon>
        <taxon>Embryophyta</taxon>
        <taxon>Tracheophyta</taxon>
        <taxon>Spermatophyta</taxon>
        <taxon>Magnoliopsida</taxon>
        <taxon>eudicotyledons</taxon>
        <taxon>Gunneridae</taxon>
        <taxon>Pentapetalae</taxon>
        <taxon>asterids</taxon>
        <taxon>Ericales</taxon>
        <taxon>Ericaceae</taxon>
        <taxon>Vaccinioideae</taxon>
        <taxon>Vaccinieae</taxon>
        <taxon>Vaccinium</taxon>
    </lineage>
</organism>
<proteinExistence type="predicted"/>
<sequence length="468" mass="50798">MDPHMRLETETVGFCTWKAAQLLASGVGGGGGSALFCTLPPVVRLLGFSGSMPNGEVHVLWAGDSFVLQEFGVVGGRNGGDVPRRYNMLSTCPHPAVHSPISNPKSTPLPHHQTELFAACSSKSPPIPTQIPPNPTQSLLHGSTRTITTLCAVALLLPKLLASEISLLSPKWVTILPNPDTRSTTVGPLFFAAISDSSRSTGAPIAVIAKGLARRLQIYSCVLLIRVLLSWFPNIDWDKQPMSAIRDLCDPYLSLFKGIIPPLNNSLDVNPLKLEATILPNPNTLFLAAMSAAVVRNSTGGQIAVTVICLAWLGIYSCDLLNRVLLSWFRNIQWDKQPISAIQDMCDPFWLSFSREFSGSLAVHLFLIEFKGNIKGSVGFVEGCPTARLGSCDSLIRPARLDKQPMPAIWNLLSLFRGIIPPFFNSSLDVSGLQLNVDCGAYVLFIKPSVDFVEAWPTAEVRVFLSLK</sequence>